<comment type="caution">
    <text evidence="3">The sequence shown here is derived from an EMBL/GenBank/DDBJ whole genome shotgun (WGS) entry which is preliminary data.</text>
</comment>
<sequence>MSVRTIDFTSSAYAKTKSFKAKENATSASKIKEKRTAENQLSGVKSSWTPLKQDLNEKLFDERKELVSNWFDRWSDAQRRIILEILISKCKNSQLQYTFSLIDERIPITHVDFTRKLPRVITVYIMSFLDPRSLCRCAQVCWFWKYLSELDQIWMPKCFKFGWLLPFVPTPYEQGVWKRHYLECVRGLQYMRPKSPPGSPKIVPAEKTISRSQSHGSLFKKTNKKPAASHDVPPWRGPDPRPNDIKRRLTTEGHVGGCRRCHMSSHTEHSDQHEQTPKKGTTAKSTKPRIRPATANFAPETEAAGTKFNSRSGRPDWAVQAAITPVRANRPPPPELKPSAQSLGNARGVRDRPGAELFRSQPWTRPPDYDSD</sequence>
<evidence type="ECO:0000259" key="2">
    <source>
        <dbReference type="SMART" id="SM00256"/>
    </source>
</evidence>
<evidence type="ECO:0000313" key="4">
    <source>
        <dbReference type="Proteomes" id="UP001159405"/>
    </source>
</evidence>
<dbReference type="Pfam" id="PF12937">
    <property type="entry name" value="F-box-like"/>
    <property type="match status" value="1"/>
</dbReference>
<dbReference type="CDD" id="cd22172">
    <property type="entry name" value="F-box_FBXO16"/>
    <property type="match status" value="1"/>
</dbReference>
<dbReference type="Gene3D" id="1.20.1280.50">
    <property type="match status" value="1"/>
</dbReference>
<keyword evidence="4" id="KW-1185">Reference proteome</keyword>
<gene>
    <name evidence="3" type="ORF">PLOB_00029996</name>
</gene>
<feature type="compositionally biased region" description="Basic and acidic residues" evidence="1">
    <location>
        <begin position="238"/>
        <end position="251"/>
    </location>
</feature>
<dbReference type="EMBL" id="CALNXK010000038">
    <property type="protein sequence ID" value="CAH3123466.1"/>
    <property type="molecule type" value="Genomic_DNA"/>
</dbReference>
<evidence type="ECO:0000313" key="3">
    <source>
        <dbReference type="EMBL" id="CAH3123466.1"/>
    </source>
</evidence>
<dbReference type="SUPFAM" id="SSF81383">
    <property type="entry name" value="F-box domain"/>
    <property type="match status" value="1"/>
</dbReference>
<dbReference type="InterPro" id="IPR001810">
    <property type="entry name" value="F-box_dom"/>
</dbReference>
<protein>
    <recommendedName>
        <fullName evidence="2">F-box domain-containing protein</fullName>
    </recommendedName>
</protein>
<evidence type="ECO:0000256" key="1">
    <source>
        <dbReference type="SAM" id="MobiDB-lite"/>
    </source>
</evidence>
<dbReference type="SMART" id="SM00256">
    <property type="entry name" value="FBOX"/>
    <property type="match status" value="1"/>
</dbReference>
<reference evidence="3 4" key="1">
    <citation type="submission" date="2022-05" db="EMBL/GenBank/DDBJ databases">
        <authorList>
            <consortium name="Genoscope - CEA"/>
            <person name="William W."/>
        </authorList>
    </citation>
    <scope>NUCLEOTIDE SEQUENCE [LARGE SCALE GENOMIC DNA]</scope>
</reference>
<proteinExistence type="predicted"/>
<dbReference type="PANTHER" id="PTHR46857">
    <property type="entry name" value="EPITHELIAL CELL-TRANSFORMING SEQUENCE 2 ONCOGENE-LIKE"/>
    <property type="match status" value="1"/>
</dbReference>
<organism evidence="3 4">
    <name type="scientific">Porites lobata</name>
    <dbReference type="NCBI Taxonomy" id="104759"/>
    <lineage>
        <taxon>Eukaryota</taxon>
        <taxon>Metazoa</taxon>
        <taxon>Cnidaria</taxon>
        <taxon>Anthozoa</taxon>
        <taxon>Hexacorallia</taxon>
        <taxon>Scleractinia</taxon>
        <taxon>Fungiina</taxon>
        <taxon>Poritidae</taxon>
        <taxon>Porites</taxon>
    </lineage>
</organism>
<feature type="region of interest" description="Disordered" evidence="1">
    <location>
        <begin position="210"/>
        <end position="372"/>
    </location>
</feature>
<feature type="compositionally biased region" description="Basic and acidic residues" evidence="1">
    <location>
        <begin position="265"/>
        <end position="277"/>
    </location>
</feature>
<dbReference type="Proteomes" id="UP001159405">
    <property type="component" value="Unassembled WGS sequence"/>
</dbReference>
<dbReference type="InterPro" id="IPR052805">
    <property type="entry name" value="GEF_Ubiquitin-Prot_Reg"/>
</dbReference>
<feature type="domain" description="F-box" evidence="2">
    <location>
        <begin position="117"/>
        <end position="157"/>
    </location>
</feature>
<dbReference type="InterPro" id="IPR036047">
    <property type="entry name" value="F-box-like_dom_sf"/>
</dbReference>
<accession>A0ABN8NV76</accession>
<name>A0ABN8NV76_9CNID</name>
<dbReference type="PANTHER" id="PTHR46857:SF2">
    <property type="entry name" value="F-BOX ONLY PROTEIN 16"/>
    <property type="match status" value="1"/>
</dbReference>